<name>A0A085WU01_9BACT</name>
<reference evidence="1 2" key="1">
    <citation type="submission" date="2014-04" db="EMBL/GenBank/DDBJ databases">
        <title>Genome assembly of Hyalangium minutum DSM 14724.</title>
        <authorList>
            <person name="Sharma G."/>
            <person name="Subramanian S."/>
        </authorList>
    </citation>
    <scope>NUCLEOTIDE SEQUENCE [LARGE SCALE GENOMIC DNA]</scope>
    <source>
        <strain evidence="1 2">DSM 14724</strain>
    </source>
</reference>
<dbReference type="AlphaFoldDB" id="A0A085WU01"/>
<accession>A0A085WU01</accession>
<comment type="caution">
    <text evidence="1">The sequence shown here is derived from an EMBL/GenBank/DDBJ whole genome shotgun (WGS) entry which is preliminary data.</text>
</comment>
<organism evidence="1 2">
    <name type="scientific">Hyalangium minutum</name>
    <dbReference type="NCBI Taxonomy" id="394096"/>
    <lineage>
        <taxon>Bacteria</taxon>
        <taxon>Pseudomonadati</taxon>
        <taxon>Myxococcota</taxon>
        <taxon>Myxococcia</taxon>
        <taxon>Myxococcales</taxon>
        <taxon>Cystobacterineae</taxon>
        <taxon>Archangiaceae</taxon>
        <taxon>Hyalangium</taxon>
    </lineage>
</organism>
<dbReference type="PATRIC" id="fig|394096.3.peg.944"/>
<dbReference type="STRING" id="394096.DB31_3294"/>
<gene>
    <name evidence="1" type="ORF">DB31_3294</name>
</gene>
<dbReference type="OrthoDB" id="9066681at2"/>
<proteinExistence type="predicted"/>
<dbReference type="RefSeq" id="WP_044182777.1">
    <property type="nucleotide sequence ID" value="NZ_JMCB01000002.1"/>
</dbReference>
<evidence type="ECO:0000313" key="1">
    <source>
        <dbReference type="EMBL" id="KFE71164.1"/>
    </source>
</evidence>
<keyword evidence="2" id="KW-1185">Reference proteome</keyword>
<protein>
    <submittedName>
        <fullName evidence="1">Uncharacterized protein</fullName>
    </submittedName>
</protein>
<evidence type="ECO:0000313" key="2">
    <source>
        <dbReference type="Proteomes" id="UP000028725"/>
    </source>
</evidence>
<sequence length="357" mass="40367">MSEYQYYEFRAVDRPLTQRERAELRALSTRANISAYHFSNVYHWGSFKGSPDEMVERYFDAHLYVANWGERRLVLRLPARRFDLQRARPYQEGRRTAVQRKGDHVMLRFELDEAWSEDVQGEGWLTSLLPLREELLSGDLRSLYLGWLAQAALGQLSADDEEPPVPPGLGSLSSALTALADFLLIPPELLEVAARTSAAEKPVPREELETWVQALPALEKDALLVRLIDKAGVAPGRVAEKAIPPRRLVGALLREAVALQKAKERREQERQVAAREKELEALAAQGSAAWGRVDQLFSSRRPTDHAAGVRLLVDLREVARRKGTEDAFSRRLGQLRERNARRAGLISRMDKEGLHAP</sequence>
<dbReference type="Proteomes" id="UP000028725">
    <property type="component" value="Unassembled WGS sequence"/>
</dbReference>
<dbReference type="EMBL" id="JMCB01000002">
    <property type="protein sequence ID" value="KFE71164.1"/>
    <property type="molecule type" value="Genomic_DNA"/>
</dbReference>